<feature type="region of interest" description="Disordered" evidence="4">
    <location>
        <begin position="749"/>
        <end position="784"/>
    </location>
</feature>
<feature type="region of interest" description="Disordered" evidence="4">
    <location>
        <begin position="882"/>
        <end position="902"/>
    </location>
</feature>
<feature type="region of interest" description="Disordered" evidence="4">
    <location>
        <begin position="90"/>
        <end position="145"/>
    </location>
</feature>
<feature type="compositionally biased region" description="Acidic residues" evidence="4">
    <location>
        <begin position="35"/>
        <end position="46"/>
    </location>
</feature>
<feature type="repeat" description="RCC1" evidence="2">
    <location>
        <begin position="322"/>
        <end position="372"/>
    </location>
</feature>
<protein>
    <submittedName>
        <fullName evidence="5">RCC1 and BTB domain-containing protein 2</fullName>
    </submittedName>
</protein>
<feature type="region of interest" description="Disordered" evidence="4">
    <location>
        <begin position="653"/>
        <end position="679"/>
    </location>
</feature>
<feature type="region of interest" description="Disordered" evidence="4">
    <location>
        <begin position="223"/>
        <end position="245"/>
    </location>
</feature>
<dbReference type="Pfam" id="PF00415">
    <property type="entry name" value="RCC1"/>
    <property type="match status" value="2"/>
</dbReference>
<dbReference type="InterPro" id="IPR009091">
    <property type="entry name" value="RCC1/BLIP-II"/>
</dbReference>
<dbReference type="InterPro" id="IPR000408">
    <property type="entry name" value="Reg_chr_condens"/>
</dbReference>
<dbReference type="PANTHER" id="PTHR22872">
    <property type="entry name" value="BTK-BINDING PROTEIN-RELATED"/>
    <property type="match status" value="1"/>
</dbReference>
<feature type="compositionally biased region" description="Basic residues" evidence="4">
    <location>
        <begin position="760"/>
        <end position="774"/>
    </location>
</feature>
<evidence type="ECO:0000256" key="3">
    <source>
        <dbReference type="SAM" id="Coils"/>
    </source>
</evidence>
<keyword evidence="3" id="KW-0175">Coiled coil</keyword>
<dbReference type="EMBL" id="NCVQ01000001">
    <property type="protein sequence ID" value="PWZ58549.1"/>
    <property type="molecule type" value="Genomic_DNA"/>
</dbReference>
<evidence type="ECO:0000256" key="4">
    <source>
        <dbReference type="SAM" id="MobiDB-lite"/>
    </source>
</evidence>
<evidence type="ECO:0000256" key="2">
    <source>
        <dbReference type="PROSITE-ProRule" id="PRU00235"/>
    </source>
</evidence>
<feature type="repeat" description="RCC1" evidence="2">
    <location>
        <begin position="373"/>
        <end position="426"/>
    </location>
</feature>
<feature type="region of interest" description="Disordered" evidence="4">
    <location>
        <begin position="181"/>
        <end position="202"/>
    </location>
</feature>
<sequence length="986" mass="106914">MNGRARRAAAHSVPPWFFEPNVVLPPVGNGLGDGEGAEEATQLEDGTDVHEGVARKCEVARHEVVLALELVLSAEVAVLEEEVVWLEEQSPELSTSKRQGPDQDAADWLPSLRRSTNAMRTPRRPGRSLSQGDCPGKENQSFGNGTNSCREFSLAPLSNVPGYRVVHVAETHIGFQTTSAVEDHKTVEGSNGTGPGKASTTTNEVSEELLACLLAIFSQKSASSGQDEERVSPPSVSGSCGSSSADPYGVPEFGWQDIRWYKQLRLVDTNISAGDDSVLGQRLNGQTTAVITPHQVTIGLGHKRVNAVDAAKHHIVIATELGELFTWGSNREGQIGYPFVDTQPTPRRVGSLKQRIILVADANKHSAAVADTGEVFTRGCNKEGQLGYGTSNSASNCIPRMVEYLKGKVLRGVSVAKYHIIVLGADGEIFSMCGRNIVNISAGKYLTAVATSTGDVFMWDAKKCKDKTPIFTRVHGVKRATFVCVSETHMLVLSSIYHPEYPPKPKSQGLKSMLEWNGGTEELGEDILFDDVQPNSGLSGSSGEMSKGVPSLKSLCEKVAVEYLLEQKNAIQLLEIADSLEAKELKKHCEDLAIHNLDYIFTVGAPSIMNASSEILVNLEKLLDEKSSEPWSQRRLPTMTATYPAVIDSDVEEDEAREFPKTRKCGKSASRPSAMSSDDSFLQKDCTAEQAVSKQIRALRKKLQQIEILKAKQLVGHQLDSQQVAKLESRAALEGELAELGIPSEIYSTSSACPAEGRTNRKPKVSKKQKRKNKQSTQTLSVKNEPGQQIPITELQVLPINASAGKNQTLELLAEVAVLEEEVVRLEEQVVNFRQGLYREAITTTSMAAKSIEFGLAPLSNVPGCRVVQVAETHVGFQTTSAVEDHKAVEGSNGTGPGKASTTMNEVSEELLACLLAIFSRKSASSGQDEERVSPPSVFGSCRSSSIDPYGVPEFGWRDIRRNKQLRLVNTNISAGDDSALSQRLK</sequence>
<feature type="region of interest" description="Disordered" evidence="4">
    <location>
        <begin position="28"/>
        <end position="48"/>
    </location>
</feature>
<proteinExistence type="predicted"/>
<name>A0A317YIW3_MAIZE</name>
<dbReference type="Gene3D" id="2.130.10.30">
    <property type="entry name" value="Regulator of chromosome condensation 1/beta-lactamase-inhibitor protein II"/>
    <property type="match status" value="1"/>
</dbReference>
<feature type="coiled-coil region" evidence="3">
    <location>
        <begin position="809"/>
        <end position="836"/>
    </location>
</feature>
<dbReference type="SUPFAM" id="SSF50985">
    <property type="entry name" value="RCC1/BLIP-II"/>
    <property type="match status" value="1"/>
</dbReference>
<feature type="compositionally biased region" description="Polar residues" evidence="4">
    <location>
        <begin position="670"/>
        <end position="679"/>
    </location>
</feature>
<dbReference type="ExpressionAtlas" id="A0A317YIW3">
    <property type="expression patterns" value="baseline and differential"/>
</dbReference>
<organism evidence="5">
    <name type="scientific">Zea mays</name>
    <name type="common">Maize</name>
    <dbReference type="NCBI Taxonomy" id="4577"/>
    <lineage>
        <taxon>Eukaryota</taxon>
        <taxon>Viridiplantae</taxon>
        <taxon>Streptophyta</taxon>
        <taxon>Embryophyta</taxon>
        <taxon>Tracheophyta</taxon>
        <taxon>Spermatophyta</taxon>
        <taxon>Magnoliopsida</taxon>
        <taxon>Liliopsida</taxon>
        <taxon>Poales</taxon>
        <taxon>Poaceae</taxon>
        <taxon>PACMAD clade</taxon>
        <taxon>Panicoideae</taxon>
        <taxon>Andropogonodae</taxon>
        <taxon>Andropogoneae</taxon>
        <taxon>Tripsacinae</taxon>
        <taxon>Zea</taxon>
    </lineage>
</organism>
<dbReference type="PROSITE" id="PS50012">
    <property type="entry name" value="RCC1_3"/>
    <property type="match status" value="2"/>
</dbReference>
<reference evidence="5" key="1">
    <citation type="journal article" date="2018" name="Nat. Genet.">
        <title>Extensive intraspecific gene order and gene structural variations between Mo17 and other maize genomes.</title>
        <authorList>
            <person name="Sun S."/>
            <person name="Zhou Y."/>
            <person name="Chen J."/>
            <person name="Shi J."/>
            <person name="Zhao H."/>
            <person name="Zhao H."/>
            <person name="Song W."/>
            <person name="Zhang M."/>
            <person name="Cui Y."/>
            <person name="Dong X."/>
            <person name="Liu H."/>
            <person name="Ma X."/>
            <person name="Jiao Y."/>
            <person name="Wang B."/>
            <person name="Wei X."/>
            <person name="Stein J.C."/>
            <person name="Glaubitz J.C."/>
            <person name="Lu F."/>
            <person name="Yu G."/>
            <person name="Liang C."/>
            <person name="Fengler K."/>
            <person name="Li B."/>
            <person name="Rafalski A."/>
            <person name="Schnable P.S."/>
            <person name="Ware D.H."/>
            <person name="Buckler E.S."/>
            <person name="Lai J."/>
        </authorList>
    </citation>
    <scope>NUCLEOTIDE SEQUENCE [LARGE SCALE GENOMIC DNA]</scope>
    <source>
        <tissue evidence="5">Seedling</tissue>
    </source>
</reference>
<evidence type="ECO:0000256" key="1">
    <source>
        <dbReference type="ARBA" id="ARBA00022737"/>
    </source>
</evidence>
<evidence type="ECO:0000313" key="5">
    <source>
        <dbReference type="EMBL" id="PWZ58549.1"/>
    </source>
</evidence>
<dbReference type="Proteomes" id="UP000251960">
    <property type="component" value="Chromosome 1"/>
</dbReference>
<dbReference type="InterPro" id="IPR051625">
    <property type="entry name" value="Signaling_Regulatory_Domain"/>
</dbReference>
<dbReference type="PANTHER" id="PTHR22872:SF2">
    <property type="entry name" value="INHIBITOR OF BRUTON TYROSINE KINASE"/>
    <property type="match status" value="1"/>
</dbReference>
<dbReference type="AlphaFoldDB" id="A0A317YIW3"/>
<keyword evidence="1" id="KW-0677">Repeat</keyword>
<accession>A0A317YIW3</accession>
<comment type="caution">
    <text evidence="5">The sequence shown here is derived from an EMBL/GenBank/DDBJ whole genome shotgun (WGS) entry which is preliminary data.</text>
</comment>
<gene>
    <name evidence="5" type="primary">Rcbtb2</name>
    <name evidence="5" type="ORF">Zm00014a_016489</name>
</gene>
<feature type="compositionally biased region" description="Low complexity" evidence="4">
    <location>
        <begin position="232"/>
        <end position="244"/>
    </location>
</feature>